<dbReference type="AlphaFoldDB" id="K6ZH73"/>
<dbReference type="EMBL" id="BAEQ01000050">
    <property type="protein sequence ID" value="GAC29717.1"/>
    <property type="molecule type" value="Genomic_DNA"/>
</dbReference>
<name>K6ZH73_9ALTE</name>
<evidence type="ECO:0000313" key="2">
    <source>
        <dbReference type="Proteomes" id="UP000006251"/>
    </source>
</evidence>
<dbReference type="Proteomes" id="UP000006251">
    <property type="component" value="Unassembled WGS sequence"/>
</dbReference>
<proteinExistence type="predicted"/>
<sequence length="38" mass="4328">MDAPPGNRRAQTPNDNIKYINLDKQNCKKLLAIPSLLY</sequence>
<comment type="caution">
    <text evidence="1">The sequence shown here is derived from an EMBL/GenBank/DDBJ whole genome shotgun (WGS) entry which is preliminary data.</text>
</comment>
<organism evidence="1 2">
    <name type="scientific">Brumicola pallidula DSM 14239 = ACAM 615</name>
    <dbReference type="NCBI Taxonomy" id="1121922"/>
    <lineage>
        <taxon>Bacteria</taxon>
        <taxon>Pseudomonadati</taxon>
        <taxon>Pseudomonadota</taxon>
        <taxon>Gammaproteobacteria</taxon>
        <taxon>Alteromonadales</taxon>
        <taxon>Alteromonadaceae</taxon>
        <taxon>Brumicola</taxon>
    </lineage>
</organism>
<gene>
    <name evidence="1" type="ORF">GPAL_2866</name>
</gene>
<protein>
    <submittedName>
        <fullName evidence="1">Uncharacterized protein</fullName>
    </submittedName>
</protein>
<reference evidence="2" key="1">
    <citation type="journal article" date="2014" name="Environ. Microbiol.">
        <title>Comparative genomics of the marine bacterial genus Glaciecola reveals the high degree of genomic diversity and genomic characteristic for cold adaptation.</title>
        <authorList>
            <person name="Qin Q.L."/>
            <person name="Xie B.B."/>
            <person name="Yu Y."/>
            <person name="Shu Y.L."/>
            <person name="Rong J.C."/>
            <person name="Zhang Y.J."/>
            <person name="Zhao D.L."/>
            <person name="Chen X.L."/>
            <person name="Zhang X.Y."/>
            <person name="Chen B."/>
            <person name="Zhou B.C."/>
            <person name="Zhang Y.Z."/>
        </authorList>
    </citation>
    <scope>NUCLEOTIDE SEQUENCE [LARGE SCALE GENOMIC DNA]</scope>
    <source>
        <strain evidence="2">ACAM 615</strain>
    </source>
</reference>
<keyword evidence="2" id="KW-1185">Reference proteome</keyword>
<evidence type="ECO:0000313" key="1">
    <source>
        <dbReference type="EMBL" id="GAC29717.1"/>
    </source>
</evidence>
<accession>K6ZH73</accession>